<dbReference type="InterPro" id="IPR045087">
    <property type="entry name" value="Cu-oxidase_fam"/>
</dbReference>
<dbReference type="InterPro" id="IPR011706">
    <property type="entry name" value="Cu-oxidase_C"/>
</dbReference>
<sequence length="500" mass="53816">MKELSRRAFLIGSVLAGAGAVTACSEPAPSGVPVSASDPAIRDLEAERQRPGQQVVNARLSPRPVEVDLGGLVVSTWAFADTVPGPVLRARAGDLLQVEVDNQLDQETSVHWHGIALRNDMDGVPGLTQDPIHPGARFTYDFTVPHAGTHWYHSHSGLQLDRGLYGPLIIDDPADPGDYDHEWIVVLDDWIDGIDGTPEDAAGRVGMDAPGARGRPMAGMGHGQMGGARSSNPMMTSRLLGVAGDVHYPHYLVNGRVPADPVSWTASPGQRAKIRIINAGADTFFRVALGGHTMTVTDTDGFPTAPQETEAILLGMGERVDAVVTLTDGVFPLFAEAEGKNGYGYALVRTGAGELPADPRPGELDGPVLLAADLTPAPDSRLPGRGHDRYLSVDMGGSMMPYRWTLNGQTHPDTTPLEVSRGDRVRMRLRNMSDMAHPMHLHGHTFALADSGLRKDTVTIRPMRTIEIEFDANNPGQWAFHCHNAYHQEAGMMTTLSYLA</sequence>
<dbReference type="PROSITE" id="PS00080">
    <property type="entry name" value="MULTICOPPER_OXIDASE2"/>
    <property type="match status" value="1"/>
</dbReference>
<evidence type="ECO:0000256" key="2">
    <source>
        <dbReference type="ARBA" id="ARBA00023002"/>
    </source>
</evidence>
<dbReference type="GeneID" id="97416963"/>
<dbReference type="InterPro" id="IPR033138">
    <property type="entry name" value="Cu_oxidase_CS"/>
</dbReference>
<dbReference type="PROSITE" id="PS00079">
    <property type="entry name" value="MULTICOPPER_OXIDASE1"/>
    <property type="match status" value="1"/>
</dbReference>
<evidence type="ECO:0000259" key="4">
    <source>
        <dbReference type="Pfam" id="PF00394"/>
    </source>
</evidence>
<dbReference type="RefSeq" id="WP_120285757.1">
    <property type="nucleotide sequence ID" value="NZ_CP143053.1"/>
</dbReference>
<dbReference type="Pfam" id="PF00394">
    <property type="entry name" value="Cu-oxidase"/>
    <property type="match status" value="1"/>
</dbReference>
<organism evidence="7 8">
    <name type="scientific">Dietzia cinnamea</name>
    <dbReference type="NCBI Taxonomy" id="321318"/>
    <lineage>
        <taxon>Bacteria</taxon>
        <taxon>Bacillati</taxon>
        <taxon>Actinomycetota</taxon>
        <taxon>Actinomycetes</taxon>
        <taxon>Mycobacteriales</taxon>
        <taxon>Dietziaceae</taxon>
        <taxon>Dietzia</taxon>
    </lineage>
</organism>
<dbReference type="GO" id="GO:0005507">
    <property type="term" value="F:copper ion binding"/>
    <property type="evidence" value="ECO:0007669"/>
    <property type="project" value="InterPro"/>
</dbReference>
<dbReference type="InterPro" id="IPR002355">
    <property type="entry name" value="Cu_oxidase_Cu_BS"/>
</dbReference>
<reference evidence="7 8" key="1">
    <citation type="submission" date="2019-03" db="EMBL/GenBank/DDBJ databases">
        <title>Root nodule microbial communities of legume samples collected from USA, Mexico and Botswana.</title>
        <authorList>
            <person name="Hirsch A."/>
        </authorList>
    </citation>
    <scope>NUCLEOTIDE SEQUENCE [LARGE SCALE GENOMIC DNA]</scope>
    <source>
        <strain evidence="7 8">55</strain>
    </source>
</reference>
<dbReference type="InterPro" id="IPR011707">
    <property type="entry name" value="Cu-oxidase-like_N"/>
</dbReference>
<feature type="domain" description="Plastocyanin-like" evidence="4">
    <location>
        <begin position="250"/>
        <end position="350"/>
    </location>
</feature>
<dbReference type="CDD" id="cd13896">
    <property type="entry name" value="CuRO_3_CopA"/>
    <property type="match status" value="1"/>
</dbReference>
<dbReference type="PROSITE" id="PS51318">
    <property type="entry name" value="TAT"/>
    <property type="match status" value="1"/>
</dbReference>
<dbReference type="PANTHER" id="PTHR11709">
    <property type="entry name" value="MULTI-COPPER OXIDASE"/>
    <property type="match status" value="1"/>
</dbReference>
<dbReference type="Proteomes" id="UP000295805">
    <property type="component" value="Unassembled WGS sequence"/>
</dbReference>
<feature type="domain" description="Plastocyanin-like" evidence="5">
    <location>
        <begin position="395"/>
        <end position="496"/>
    </location>
</feature>
<protein>
    <submittedName>
        <fullName evidence="7">FtsP/CotA-like multicopper oxidase with cupredoxin domain</fullName>
    </submittedName>
</protein>
<dbReference type="InterPro" id="IPR001117">
    <property type="entry name" value="Cu-oxidase_2nd"/>
</dbReference>
<dbReference type="SMR" id="A0A4R3ZSY6"/>
<dbReference type="InterPro" id="IPR008972">
    <property type="entry name" value="Cupredoxin"/>
</dbReference>
<dbReference type="CDD" id="cd13861">
    <property type="entry name" value="CuRO_1_CumA_like"/>
    <property type="match status" value="1"/>
</dbReference>
<dbReference type="InterPro" id="IPR034279">
    <property type="entry name" value="CuRO_3_CopA"/>
</dbReference>
<evidence type="ECO:0000259" key="6">
    <source>
        <dbReference type="Pfam" id="PF07732"/>
    </source>
</evidence>
<feature type="domain" description="Plastocyanin-like" evidence="6">
    <location>
        <begin position="74"/>
        <end position="174"/>
    </location>
</feature>
<evidence type="ECO:0000259" key="5">
    <source>
        <dbReference type="Pfam" id="PF07731"/>
    </source>
</evidence>
<dbReference type="GO" id="GO:0016491">
    <property type="term" value="F:oxidoreductase activity"/>
    <property type="evidence" value="ECO:0007669"/>
    <property type="project" value="UniProtKB-KW"/>
</dbReference>
<evidence type="ECO:0000256" key="1">
    <source>
        <dbReference type="ARBA" id="ARBA00022723"/>
    </source>
</evidence>
<dbReference type="SUPFAM" id="SSF49503">
    <property type="entry name" value="Cupredoxins"/>
    <property type="match status" value="3"/>
</dbReference>
<keyword evidence="3" id="KW-0186">Copper</keyword>
<proteinExistence type="predicted"/>
<keyword evidence="1" id="KW-0479">Metal-binding</keyword>
<comment type="caution">
    <text evidence="7">The sequence shown here is derived from an EMBL/GenBank/DDBJ whole genome shotgun (WGS) entry which is preliminary data.</text>
</comment>
<name>A0A4R3ZSY6_9ACTN</name>
<dbReference type="InterPro" id="IPR006311">
    <property type="entry name" value="TAT_signal"/>
</dbReference>
<accession>A0A4R3ZSY6</accession>
<gene>
    <name evidence="7" type="ORF">EDD19_11379</name>
</gene>
<dbReference type="Pfam" id="PF07732">
    <property type="entry name" value="Cu-oxidase_3"/>
    <property type="match status" value="1"/>
</dbReference>
<dbReference type="Gene3D" id="2.60.40.420">
    <property type="entry name" value="Cupredoxins - blue copper proteins"/>
    <property type="match status" value="3"/>
</dbReference>
<dbReference type="PROSITE" id="PS51257">
    <property type="entry name" value="PROKAR_LIPOPROTEIN"/>
    <property type="match status" value="1"/>
</dbReference>
<evidence type="ECO:0000313" key="8">
    <source>
        <dbReference type="Proteomes" id="UP000295805"/>
    </source>
</evidence>
<evidence type="ECO:0000313" key="7">
    <source>
        <dbReference type="EMBL" id="TCW23388.1"/>
    </source>
</evidence>
<keyword evidence="2" id="KW-0560">Oxidoreductase</keyword>
<dbReference type="PANTHER" id="PTHR11709:SF394">
    <property type="entry name" value="FI03373P-RELATED"/>
    <property type="match status" value="1"/>
</dbReference>
<dbReference type="Pfam" id="PF07731">
    <property type="entry name" value="Cu-oxidase_2"/>
    <property type="match status" value="1"/>
</dbReference>
<dbReference type="EMBL" id="SMCX01000013">
    <property type="protein sequence ID" value="TCW23388.1"/>
    <property type="molecule type" value="Genomic_DNA"/>
</dbReference>
<dbReference type="AlphaFoldDB" id="A0A4R3ZSY6"/>
<evidence type="ECO:0000256" key="3">
    <source>
        <dbReference type="ARBA" id="ARBA00023008"/>
    </source>
</evidence>